<feature type="region of interest" description="Disordered" evidence="1">
    <location>
        <begin position="378"/>
        <end position="457"/>
    </location>
</feature>
<evidence type="ECO:0000256" key="1">
    <source>
        <dbReference type="SAM" id="MobiDB-lite"/>
    </source>
</evidence>
<evidence type="ECO:0000313" key="3">
    <source>
        <dbReference type="Proteomes" id="UP000440578"/>
    </source>
</evidence>
<feature type="compositionally biased region" description="Gly residues" evidence="1">
    <location>
        <begin position="438"/>
        <end position="450"/>
    </location>
</feature>
<proteinExistence type="predicted"/>
<feature type="compositionally biased region" description="Gly residues" evidence="1">
    <location>
        <begin position="76"/>
        <end position="96"/>
    </location>
</feature>
<accession>A0A6A4V226</accession>
<keyword evidence="3" id="KW-1185">Reference proteome</keyword>
<organism evidence="2 3">
    <name type="scientific">Amphibalanus amphitrite</name>
    <name type="common">Striped barnacle</name>
    <name type="synonym">Balanus amphitrite</name>
    <dbReference type="NCBI Taxonomy" id="1232801"/>
    <lineage>
        <taxon>Eukaryota</taxon>
        <taxon>Metazoa</taxon>
        <taxon>Ecdysozoa</taxon>
        <taxon>Arthropoda</taxon>
        <taxon>Crustacea</taxon>
        <taxon>Multicrustacea</taxon>
        <taxon>Cirripedia</taxon>
        <taxon>Thoracica</taxon>
        <taxon>Thoracicalcarea</taxon>
        <taxon>Balanomorpha</taxon>
        <taxon>Balanoidea</taxon>
        <taxon>Balanidae</taxon>
        <taxon>Amphibalaninae</taxon>
        <taxon>Amphibalanus</taxon>
    </lineage>
</organism>
<feature type="compositionally biased region" description="Basic and acidic residues" evidence="1">
    <location>
        <begin position="422"/>
        <end position="437"/>
    </location>
</feature>
<feature type="compositionally biased region" description="Low complexity" evidence="1">
    <location>
        <begin position="1"/>
        <end position="33"/>
    </location>
</feature>
<comment type="caution">
    <text evidence="2">The sequence shown here is derived from an EMBL/GenBank/DDBJ whole genome shotgun (WGS) entry which is preliminary data.</text>
</comment>
<protein>
    <submittedName>
        <fullName evidence="2">Uncharacterized protein</fullName>
    </submittedName>
</protein>
<gene>
    <name evidence="2" type="ORF">FJT64_011434</name>
</gene>
<dbReference type="Proteomes" id="UP000440578">
    <property type="component" value="Unassembled WGS sequence"/>
</dbReference>
<feature type="compositionally biased region" description="Acidic residues" evidence="1">
    <location>
        <begin position="409"/>
        <end position="421"/>
    </location>
</feature>
<feature type="compositionally biased region" description="Basic and acidic residues" evidence="1">
    <location>
        <begin position="109"/>
        <end position="139"/>
    </location>
</feature>
<dbReference type="EMBL" id="VIIS01001961">
    <property type="protein sequence ID" value="KAF0290347.1"/>
    <property type="molecule type" value="Genomic_DNA"/>
</dbReference>
<name>A0A6A4V226_AMPAM</name>
<sequence>MSQSAAAAARRTSSVDSDGSVSGASSSSDRTASFGSGRFGGVTSPSTRVTSEPARAAPFGSGAADGGGASFRAGQRPGGGGAGGSAGSGTSGGVRVGGTAAARIRQSLRSRELRWEEPPRWGADDWEDERPPLFERRSSDTGLVQPPRRPHLQLPADQRRSCEDLSAFDRPSRPLYSSRVGVRGEGLTRARSCENGLDRSPLSAPPLRTASVSALVTGPNGEQRGQYIFRRAPSAEEVLESVKELRVGRRNSLRMERDQQPSSRLPEANYQNVLLSSAFQPTFQSNKSLGTKISIGISGNPSSRRRGPPEAGPGCYQNVWVGPVDPHGPCEVIYDHPASPSRKIRPAEHDQLYENVHWSGAPTYENIALTDGVTPAEVAPEYDVPRRSRVYDTPRAVPTSDGTSRSADTDSDWDEDSLDGDLGDRRDDNSPDRDGDGLRGGGRGPHGGGPYRAPGLSVSPLLEQTSLVQTRAPGAGDDHRLDQQVDQQADQQLDEQLDEGLGESDGRSHYNEDPGAFWEYGPVICHTDVCRQITQDMGEMDAFALFHILYLNIIQILVSGAEALPTKKLHWGFCIC</sequence>
<reference evidence="2 3" key="1">
    <citation type="submission" date="2019-07" db="EMBL/GenBank/DDBJ databases">
        <title>Draft genome assembly of a fouling barnacle, Amphibalanus amphitrite (Darwin, 1854): The first reference genome for Thecostraca.</title>
        <authorList>
            <person name="Kim W."/>
        </authorList>
    </citation>
    <scope>NUCLEOTIDE SEQUENCE [LARGE SCALE GENOMIC DNA]</scope>
    <source>
        <strain evidence="2">SNU_AA5</strain>
        <tissue evidence="2">Soma without cirri and trophi</tissue>
    </source>
</reference>
<evidence type="ECO:0000313" key="2">
    <source>
        <dbReference type="EMBL" id="KAF0290347.1"/>
    </source>
</evidence>
<feature type="compositionally biased region" description="Basic and acidic residues" evidence="1">
    <location>
        <begin position="383"/>
        <end position="392"/>
    </location>
</feature>
<dbReference type="AlphaFoldDB" id="A0A6A4V226"/>
<dbReference type="OrthoDB" id="337660at2759"/>
<feature type="region of interest" description="Disordered" evidence="1">
    <location>
        <begin position="1"/>
        <end position="181"/>
    </location>
</feature>